<keyword evidence="2" id="KW-0238">DNA-binding</keyword>
<comment type="caution">
    <text evidence="5">The sequence shown here is derived from an EMBL/GenBank/DDBJ whole genome shotgun (WGS) entry which is preliminary data.</text>
</comment>
<dbReference type="GO" id="GO:0003700">
    <property type="term" value="F:DNA-binding transcription factor activity"/>
    <property type="evidence" value="ECO:0007669"/>
    <property type="project" value="TreeGrafter"/>
</dbReference>
<feature type="domain" description="HTH lacI-type" evidence="4">
    <location>
        <begin position="12"/>
        <end position="66"/>
    </location>
</feature>
<sequence length="346" mass="37437">MIKYIGVPVSRPTIKDIAKLAGVSPAAVSFALNGRSGVSEDTRQRIIATAKKMGWVPNSAAIALSGMRAGAVGLVIARPESAYSNERFFFEFIVGLQRSLRENGLDLVFHSSSGLAEEKYMYERWVGERKVDGVVLIDPHINDSRPYLLKKLGLPAVIVGEQVNGFGAVLADDAAMMATIVEHLYEKGATRIGYVAGDVALLHTQKRFDALREGAQARDIEVVIADGVEVTEVASCEAVQRLFSGKTPPDALVFDNEILALGGVQAIQNQGLVVGKDVLVISCEDSDVCRVLTPSISAMSKSARSLGEHAGIVLARYFNDGEYHPIVEERAQLVERESSARRLNKK</sequence>
<dbReference type="Gene3D" id="3.40.50.2300">
    <property type="match status" value="2"/>
</dbReference>
<dbReference type="InterPro" id="IPR046335">
    <property type="entry name" value="LacI/GalR-like_sensor"/>
</dbReference>
<dbReference type="SUPFAM" id="SSF53822">
    <property type="entry name" value="Periplasmic binding protein-like I"/>
    <property type="match status" value="1"/>
</dbReference>
<dbReference type="GO" id="GO:0000976">
    <property type="term" value="F:transcription cis-regulatory region binding"/>
    <property type="evidence" value="ECO:0007669"/>
    <property type="project" value="TreeGrafter"/>
</dbReference>
<dbReference type="OrthoDB" id="1938857at2"/>
<dbReference type="SMART" id="SM00354">
    <property type="entry name" value="HTH_LACI"/>
    <property type="match status" value="1"/>
</dbReference>
<evidence type="ECO:0000259" key="4">
    <source>
        <dbReference type="PROSITE" id="PS50932"/>
    </source>
</evidence>
<evidence type="ECO:0000313" key="6">
    <source>
        <dbReference type="Proteomes" id="UP000293036"/>
    </source>
</evidence>
<name>A0A4Q9V0C8_9ACTO</name>
<dbReference type="Proteomes" id="UP000293036">
    <property type="component" value="Unassembled WGS sequence"/>
</dbReference>
<dbReference type="PANTHER" id="PTHR30146">
    <property type="entry name" value="LACI-RELATED TRANSCRIPTIONAL REPRESSOR"/>
    <property type="match status" value="1"/>
</dbReference>
<dbReference type="CDD" id="cd01392">
    <property type="entry name" value="HTH_LacI"/>
    <property type="match status" value="1"/>
</dbReference>
<dbReference type="InterPro" id="IPR010982">
    <property type="entry name" value="Lambda_DNA-bd_dom_sf"/>
</dbReference>
<dbReference type="InterPro" id="IPR028082">
    <property type="entry name" value="Peripla_BP_I"/>
</dbReference>
<evidence type="ECO:0000256" key="1">
    <source>
        <dbReference type="ARBA" id="ARBA00023015"/>
    </source>
</evidence>
<keyword evidence="3" id="KW-0804">Transcription</keyword>
<keyword evidence="6" id="KW-1185">Reference proteome</keyword>
<dbReference type="PROSITE" id="PS50932">
    <property type="entry name" value="HTH_LACI_2"/>
    <property type="match status" value="1"/>
</dbReference>
<proteinExistence type="predicted"/>
<evidence type="ECO:0000256" key="2">
    <source>
        <dbReference type="ARBA" id="ARBA00023125"/>
    </source>
</evidence>
<dbReference type="Pfam" id="PF00356">
    <property type="entry name" value="LacI"/>
    <property type="match status" value="1"/>
</dbReference>
<reference evidence="5 6" key="1">
    <citation type="submission" date="2019-02" db="EMBL/GenBank/DDBJ databases">
        <title>Arcanobacterium bovis sp. nov., isolated from the milk of a cow with mastitis.</title>
        <authorList>
            <person name="Sammra O."/>
            <person name="Foster G."/>
            <person name="Hassan A."/>
            <person name="Alssahen M."/>
            <person name="Laemmler C."/>
            <person name="Borowiak M."/>
            <person name="Malorny B."/>
            <person name="Abdulmawjood A."/>
        </authorList>
    </citation>
    <scope>NUCLEOTIDE SEQUENCE [LARGE SCALE GENOMIC DNA]</scope>
    <source>
        <strain evidence="5 6">C605018/01/1</strain>
    </source>
</reference>
<evidence type="ECO:0000313" key="5">
    <source>
        <dbReference type="EMBL" id="TBW20862.1"/>
    </source>
</evidence>
<organism evidence="5 6">
    <name type="scientific">Arcanobacterium bovis</name>
    <dbReference type="NCBI Taxonomy" id="2529275"/>
    <lineage>
        <taxon>Bacteria</taxon>
        <taxon>Bacillati</taxon>
        <taxon>Actinomycetota</taxon>
        <taxon>Actinomycetes</taxon>
        <taxon>Actinomycetales</taxon>
        <taxon>Actinomycetaceae</taxon>
        <taxon>Arcanobacterium</taxon>
    </lineage>
</organism>
<dbReference type="Gene3D" id="1.10.260.40">
    <property type="entry name" value="lambda repressor-like DNA-binding domains"/>
    <property type="match status" value="1"/>
</dbReference>
<evidence type="ECO:0000256" key="3">
    <source>
        <dbReference type="ARBA" id="ARBA00023163"/>
    </source>
</evidence>
<dbReference type="AlphaFoldDB" id="A0A4Q9V0C8"/>
<dbReference type="EMBL" id="SJDT01000007">
    <property type="protein sequence ID" value="TBW20862.1"/>
    <property type="molecule type" value="Genomic_DNA"/>
</dbReference>
<accession>A0A4Q9V0C8</accession>
<dbReference type="Pfam" id="PF13377">
    <property type="entry name" value="Peripla_BP_3"/>
    <property type="match status" value="1"/>
</dbReference>
<dbReference type="RefSeq" id="WP_131282227.1">
    <property type="nucleotide sequence ID" value="NZ_JBHSLR010000003.1"/>
</dbReference>
<keyword evidence="1" id="KW-0805">Transcription regulation</keyword>
<dbReference type="SUPFAM" id="SSF47413">
    <property type="entry name" value="lambda repressor-like DNA-binding domains"/>
    <property type="match status" value="1"/>
</dbReference>
<dbReference type="PANTHER" id="PTHR30146:SF155">
    <property type="entry name" value="ALANINE RACEMASE"/>
    <property type="match status" value="1"/>
</dbReference>
<gene>
    <name evidence="5" type="ORF">EZJ44_08010</name>
</gene>
<dbReference type="InterPro" id="IPR000843">
    <property type="entry name" value="HTH_LacI"/>
</dbReference>
<protein>
    <submittedName>
        <fullName evidence="5">LacI family transcriptional regulator</fullName>
    </submittedName>
</protein>
<dbReference type="PROSITE" id="PS00356">
    <property type="entry name" value="HTH_LACI_1"/>
    <property type="match status" value="1"/>
</dbReference>
<dbReference type="CDD" id="cd06267">
    <property type="entry name" value="PBP1_LacI_sugar_binding-like"/>
    <property type="match status" value="1"/>
</dbReference>